<protein>
    <recommendedName>
        <fullName evidence="3">Photoactive yellow protein</fullName>
    </recommendedName>
</protein>
<proteinExistence type="predicted"/>
<dbReference type="InterPro" id="IPR035965">
    <property type="entry name" value="PAS-like_dom_sf"/>
</dbReference>
<sequence>MPVTATVLPGFDSPDLLPWLEAADATLLDLLPFGVVRLDRAGCVTAYNAYESERAGLRPATVMGRPFFSTVGICGNNPLVAGRYAAEPRLDALLDYVFTFRLRPVPVRLRLLQAPEARHAWLLVCRRAPQAAA</sequence>
<evidence type="ECO:0008006" key="3">
    <source>
        <dbReference type="Google" id="ProtNLM"/>
    </source>
</evidence>
<dbReference type="Gene3D" id="3.30.450.20">
    <property type="entry name" value="PAS domain"/>
    <property type="match status" value="1"/>
</dbReference>
<evidence type="ECO:0000313" key="2">
    <source>
        <dbReference type="Proteomes" id="UP000697995"/>
    </source>
</evidence>
<comment type="caution">
    <text evidence="1">The sequence shown here is derived from an EMBL/GenBank/DDBJ whole genome shotgun (WGS) entry which is preliminary data.</text>
</comment>
<dbReference type="EMBL" id="NRSG01000026">
    <property type="protein sequence ID" value="MBK1657708.1"/>
    <property type="molecule type" value="Genomic_DNA"/>
</dbReference>
<organism evidence="1 2">
    <name type="scientific">Paracraurococcus ruber</name>
    <dbReference type="NCBI Taxonomy" id="77675"/>
    <lineage>
        <taxon>Bacteria</taxon>
        <taxon>Pseudomonadati</taxon>
        <taxon>Pseudomonadota</taxon>
        <taxon>Alphaproteobacteria</taxon>
        <taxon>Acetobacterales</taxon>
        <taxon>Roseomonadaceae</taxon>
        <taxon>Paracraurococcus</taxon>
    </lineage>
</organism>
<evidence type="ECO:0000313" key="1">
    <source>
        <dbReference type="EMBL" id="MBK1657708.1"/>
    </source>
</evidence>
<gene>
    <name evidence="1" type="ORF">CKO45_05625</name>
</gene>
<name>A0ABS1CTN4_9PROT</name>
<dbReference type="Proteomes" id="UP000697995">
    <property type="component" value="Unassembled WGS sequence"/>
</dbReference>
<dbReference type="SUPFAM" id="SSF55785">
    <property type="entry name" value="PYP-like sensor domain (PAS domain)"/>
    <property type="match status" value="1"/>
</dbReference>
<keyword evidence="2" id="KW-1185">Reference proteome</keyword>
<accession>A0ABS1CTN4</accession>
<reference evidence="1 2" key="1">
    <citation type="journal article" date="2020" name="Microorganisms">
        <title>Osmotic Adaptation and Compatible Solute Biosynthesis of Phototrophic Bacteria as Revealed from Genome Analyses.</title>
        <authorList>
            <person name="Imhoff J.F."/>
            <person name="Rahn T."/>
            <person name="Kunzel S."/>
            <person name="Keller A."/>
            <person name="Neulinger S.C."/>
        </authorList>
    </citation>
    <scope>NUCLEOTIDE SEQUENCE [LARGE SCALE GENOMIC DNA]</scope>
    <source>
        <strain evidence="1 2">DSM 15382</strain>
    </source>
</reference>